<accession>A0A0L0MXC3</accession>
<keyword evidence="5" id="KW-0418">Kinase</keyword>
<dbReference type="PROSITE" id="PS50011">
    <property type="entry name" value="PROTEIN_KINASE_DOM"/>
    <property type="match status" value="1"/>
</dbReference>
<dbReference type="PANTHER" id="PTHR24361">
    <property type="entry name" value="MITOGEN-ACTIVATED KINASE KINASE KINASE"/>
    <property type="match status" value="1"/>
</dbReference>
<comment type="caution">
    <text evidence="11">The sequence shown here is derived from an EMBL/GenBank/DDBJ whole genome shotgun (WGS) entry which is preliminary data.</text>
</comment>
<evidence type="ECO:0000256" key="5">
    <source>
        <dbReference type="ARBA" id="ARBA00022777"/>
    </source>
</evidence>
<comment type="catalytic activity">
    <reaction evidence="7">
        <text>L-threonyl-[protein] + ATP = O-phospho-L-threonyl-[protein] + ADP + H(+)</text>
        <dbReference type="Rhea" id="RHEA:46608"/>
        <dbReference type="Rhea" id="RHEA-COMP:11060"/>
        <dbReference type="Rhea" id="RHEA-COMP:11605"/>
        <dbReference type="ChEBI" id="CHEBI:15378"/>
        <dbReference type="ChEBI" id="CHEBI:30013"/>
        <dbReference type="ChEBI" id="CHEBI:30616"/>
        <dbReference type="ChEBI" id="CHEBI:61977"/>
        <dbReference type="ChEBI" id="CHEBI:456216"/>
        <dbReference type="EC" id="2.7.11.1"/>
    </reaction>
</comment>
<organism evidence="11 12">
    <name type="scientific">Tolypocladium ophioglossoides (strain CBS 100239)</name>
    <name type="common">Snaketongue truffleclub</name>
    <name type="synonym">Elaphocordyceps ophioglossoides</name>
    <dbReference type="NCBI Taxonomy" id="1163406"/>
    <lineage>
        <taxon>Eukaryota</taxon>
        <taxon>Fungi</taxon>
        <taxon>Dikarya</taxon>
        <taxon>Ascomycota</taxon>
        <taxon>Pezizomycotina</taxon>
        <taxon>Sordariomycetes</taxon>
        <taxon>Hypocreomycetidae</taxon>
        <taxon>Hypocreales</taxon>
        <taxon>Ophiocordycipitaceae</taxon>
        <taxon>Tolypocladium</taxon>
    </lineage>
</organism>
<evidence type="ECO:0000313" key="11">
    <source>
        <dbReference type="EMBL" id="KND86533.1"/>
    </source>
</evidence>
<evidence type="ECO:0000256" key="6">
    <source>
        <dbReference type="ARBA" id="ARBA00022840"/>
    </source>
</evidence>
<name>A0A0L0MXC3_TOLOC</name>
<sequence length="408" mass="47367">MNAFRRLTNDDDTQLYNIIEDNAEQIWRSPRQCVVQLNREYIFEIGKAKFRLVPRRAPSEEDEAAFAAERLDFIRQIPDEFKTLQVTLERLQALGMQSDTSTNTARSYNLRRKHPDQRKPGDEIRHARVRDLGSGGQGAVDEVVDLHTGDHLARKVCHFKVIPEWRIYEESDFKGRIKKEVDLVKKVSHDHIVPYLDHQGWQTGRLLEIFMPVYEGNLQTLLKQRRSQGKEAVQAVTDRMFYQMLLALDHVHARGIIHRDIKPENILYQGDKFLLADFGIAKVVDTSRTMAGTEWYMASEIWLNGEQTAKVDIYALGATYIECLVELPPQAERRVRWPQWRQWQRHLQTLLNQHKPHIAPMLCEVADQRPTARQLLVAFFPQPTHASLQSSYANIARSRFGMSSPPTH</sequence>
<dbReference type="Proteomes" id="UP000036947">
    <property type="component" value="Unassembled WGS sequence"/>
</dbReference>
<feature type="region of interest" description="Disordered" evidence="9">
    <location>
        <begin position="98"/>
        <end position="124"/>
    </location>
</feature>
<dbReference type="Pfam" id="PF00069">
    <property type="entry name" value="Pkinase"/>
    <property type="match status" value="1"/>
</dbReference>
<dbReference type="OrthoDB" id="4062651at2759"/>
<evidence type="ECO:0000256" key="3">
    <source>
        <dbReference type="ARBA" id="ARBA00022679"/>
    </source>
</evidence>
<dbReference type="CDD" id="cd00180">
    <property type="entry name" value="PKc"/>
    <property type="match status" value="1"/>
</dbReference>
<dbReference type="InterPro" id="IPR000719">
    <property type="entry name" value="Prot_kinase_dom"/>
</dbReference>
<protein>
    <recommendedName>
        <fullName evidence="1">non-specific serine/threonine protein kinase</fullName>
        <ecNumber evidence="1">2.7.11.1</ecNumber>
    </recommendedName>
</protein>
<keyword evidence="11" id="KW-0131">Cell cycle</keyword>
<dbReference type="EC" id="2.7.11.1" evidence="1"/>
<feature type="compositionally biased region" description="Polar residues" evidence="9">
    <location>
        <begin position="98"/>
        <end position="107"/>
    </location>
</feature>
<evidence type="ECO:0000259" key="10">
    <source>
        <dbReference type="PROSITE" id="PS50011"/>
    </source>
</evidence>
<evidence type="ECO:0000313" key="12">
    <source>
        <dbReference type="Proteomes" id="UP000036947"/>
    </source>
</evidence>
<keyword evidence="6" id="KW-0067">ATP-binding</keyword>
<keyword evidence="12" id="KW-1185">Reference proteome</keyword>
<gene>
    <name evidence="11" type="ORF">TOPH_08829</name>
</gene>
<evidence type="ECO:0000256" key="8">
    <source>
        <dbReference type="ARBA" id="ARBA00048679"/>
    </source>
</evidence>
<evidence type="ECO:0000256" key="1">
    <source>
        <dbReference type="ARBA" id="ARBA00012513"/>
    </source>
</evidence>
<dbReference type="PROSITE" id="PS00108">
    <property type="entry name" value="PROTEIN_KINASE_ST"/>
    <property type="match status" value="1"/>
</dbReference>
<dbReference type="InterPro" id="IPR053235">
    <property type="entry name" value="Ser_Thr_kinase"/>
</dbReference>
<reference evidence="11 12" key="1">
    <citation type="journal article" date="2015" name="BMC Genomics">
        <title>The genome of the truffle-parasite Tolypocladium ophioglossoides and the evolution of antifungal peptaibiotics.</title>
        <authorList>
            <person name="Quandt C.A."/>
            <person name="Bushley K.E."/>
            <person name="Spatafora J.W."/>
        </authorList>
    </citation>
    <scope>NUCLEOTIDE SEQUENCE [LARGE SCALE GENOMIC DNA]</scope>
    <source>
        <strain evidence="11 12">CBS 100239</strain>
    </source>
</reference>
<keyword evidence="11" id="KW-0132">Cell division</keyword>
<dbReference type="EMBL" id="LFRF01000054">
    <property type="protein sequence ID" value="KND86533.1"/>
    <property type="molecule type" value="Genomic_DNA"/>
</dbReference>
<dbReference type="GO" id="GO:0051301">
    <property type="term" value="P:cell division"/>
    <property type="evidence" value="ECO:0007669"/>
    <property type="project" value="UniProtKB-KW"/>
</dbReference>
<keyword evidence="2" id="KW-0723">Serine/threonine-protein kinase</keyword>
<dbReference type="InterPro" id="IPR008271">
    <property type="entry name" value="Ser/Thr_kinase_AS"/>
</dbReference>
<keyword evidence="3" id="KW-0808">Transferase</keyword>
<dbReference type="InterPro" id="IPR011009">
    <property type="entry name" value="Kinase-like_dom_sf"/>
</dbReference>
<comment type="catalytic activity">
    <reaction evidence="8">
        <text>L-seryl-[protein] + ATP = O-phospho-L-seryl-[protein] + ADP + H(+)</text>
        <dbReference type="Rhea" id="RHEA:17989"/>
        <dbReference type="Rhea" id="RHEA-COMP:9863"/>
        <dbReference type="Rhea" id="RHEA-COMP:11604"/>
        <dbReference type="ChEBI" id="CHEBI:15378"/>
        <dbReference type="ChEBI" id="CHEBI:29999"/>
        <dbReference type="ChEBI" id="CHEBI:30616"/>
        <dbReference type="ChEBI" id="CHEBI:83421"/>
        <dbReference type="ChEBI" id="CHEBI:456216"/>
        <dbReference type="EC" id="2.7.11.1"/>
    </reaction>
</comment>
<keyword evidence="4" id="KW-0547">Nucleotide-binding</keyword>
<dbReference type="SMART" id="SM00220">
    <property type="entry name" value="S_TKc"/>
    <property type="match status" value="1"/>
</dbReference>
<evidence type="ECO:0000256" key="4">
    <source>
        <dbReference type="ARBA" id="ARBA00022741"/>
    </source>
</evidence>
<evidence type="ECO:0000256" key="9">
    <source>
        <dbReference type="SAM" id="MobiDB-lite"/>
    </source>
</evidence>
<dbReference type="SUPFAM" id="SSF56112">
    <property type="entry name" value="Protein kinase-like (PK-like)"/>
    <property type="match status" value="1"/>
</dbReference>
<proteinExistence type="predicted"/>
<dbReference type="STRING" id="1163406.A0A0L0MXC3"/>
<dbReference type="GO" id="GO:0004674">
    <property type="term" value="F:protein serine/threonine kinase activity"/>
    <property type="evidence" value="ECO:0007669"/>
    <property type="project" value="UniProtKB-KW"/>
</dbReference>
<dbReference type="AlphaFoldDB" id="A0A0L0MXC3"/>
<evidence type="ECO:0000256" key="2">
    <source>
        <dbReference type="ARBA" id="ARBA00022527"/>
    </source>
</evidence>
<dbReference type="Gene3D" id="1.10.510.10">
    <property type="entry name" value="Transferase(Phosphotransferase) domain 1"/>
    <property type="match status" value="1"/>
</dbReference>
<dbReference type="GO" id="GO:0005524">
    <property type="term" value="F:ATP binding"/>
    <property type="evidence" value="ECO:0007669"/>
    <property type="project" value="UniProtKB-KW"/>
</dbReference>
<dbReference type="GO" id="GO:0005737">
    <property type="term" value="C:cytoplasm"/>
    <property type="evidence" value="ECO:0007669"/>
    <property type="project" value="TreeGrafter"/>
</dbReference>
<feature type="domain" description="Protein kinase" evidence="10">
    <location>
        <begin position="126"/>
        <end position="388"/>
    </location>
</feature>
<evidence type="ECO:0000256" key="7">
    <source>
        <dbReference type="ARBA" id="ARBA00047899"/>
    </source>
</evidence>
<dbReference type="PANTHER" id="PTHR24361:SF433">
    <property type="entry name" value="PROTEIN KINASE DOMAIN-CONTAINING PROTEIN"/>
    <property type="match status" value="1"/>
</dbReference>